<keyword evidence="3 5" id="KW-1133">Transmembrane helix</keyword>
<dbReference type="Pfam" id="PF04932">
    <property type="entry name" value="Wzy_C"/>
    <property type="match status" value="1"/>
</dbReference>
<reference evidence="7 8" key="1">
    <citation type="submission" date="2019-02" db="EMBL/GenBank/DDBJ databases">
        <title>Deep-cultivation of Planctomycetes and their phenomic and genomic characterization uncovers novel biology.</title>
        <authorList>
            <person name="Wiegand S."/>
            <person name="Jogler M."/>
            <person name="Boedeker C."/>
            <person name="Pinto D."/>
            <person name="Vollmers J."/>
            <person name="Rivas-Marin E."/>
            <person name="Kohn T."/>
            <person name="Peeters S.H."/>
            <person name="Heuer A."/>
            <person name="Rast P."/>
            <person name="Oberbeckmann S."/>
            <person name="Bunk B."/>
            <person name="Jeske O."/>
            <person name="Meyerdierks A."/>
            <person name="Storesund J.E."/>
            <person name="Kallscheuer N."/>
            <person name="Luecker S."/>
            <person name="Lage O.M."/>
            <person name="Pohl T."/>
            <person name="Merkel B.J."/>
            <person name="Hornburger P."/>
            <person name="Mueller R.-W."/>
            <person name="Bruemmer F."/>
            <person name="Labrenz M."/>
            <person name="Spormann A.M."/>
            <person name="Op Den Camp H."/>
            <person name="Overmann J."/>
            <person name="Amann R."/>
            <person name="Jetten M.S.M."/>
            <person name="Mascher T."/>
            <person name="Medema M.H."/>
            <person name="Devos D.P."/>
            <person name="Kaster A.-K."/>
            <person name="Ovreas L."/>
            <person name="Rohde M."/>
            <person name="Galperin M.Y."/>
            <person name="Jogler C."/>
        </authorList>
    </citation>
    <scope>NUCLEOTIDE SEQUENCE [LARGE SCALE GENOMIC DNA]</scope>
    <source>
        <strain evidence="7 8">Pla100</strain>
    </source>
</reference>
<dbReference type="Gene3D" id="1.25.40.10">
    <property type="entry name" value="Tetratricopeptide repeat domain"/>
    <property type="match status" value="1"/>
</dbReference>
<feature type="domain" description="O-antigen ligase-related" evidence="6">
    <location>
        <begin position="270"/>
        <end position="410"/>
    </location>
</feature>
<feature type="transmembrane region" description="Helical" evidence="5">
    <location>
        <begin position="125"/>
        <end position="142"/>
    </location>
</feature>
<proteinExistence type="predicted"/>
<keyword evidence="4 5" id="KW-0472">Membrane</keyword>
<dbReference type="GO" id="GO:0016874">
    <property type="term" value="F:ligase activity"/>
    <property type="evidence" value="ECO:0007669"/>
    <property type="project" value="UniProtKB-KW"/>
</dbReference>
<dbReference type="PANTHER" id="PTHR37422">
    <property type="entry name" value="TEICHURONIC ACID BIOSYNTHESIS PROTEIN TUAE"/>
    <property type="match status" value="1"/>
</dbReference>
<feature type="transmembrane region" description="Helical" evidence="5">
    <location>
        <begin position="83"/>
        <end position="105"/>
    </location>
</feature>
<feature type="transmembrane region" description="Helical" evidence="5">
    <location>
        <begin position="219"/>
        <end position="241"/>
    </location>
</feature>
<evidence type="ECO:0000313" key="8">
    <source>
        <dbReference type="Proteomes" id="UP000316213"/>
    </source>
</evidence>
<feature type="transmembrane region" description="Helical" evidence="5">
    <location>
        <begin position="315"/>
        <end position="332"/>
    </location>
</feature>
<dbReference type="GO" id="GO:0016020">
    <property type="term" value="C:membrane"/>
    <property type="evidence" value="ECO:0007669"/>
    <property type="project" value="UniProtKB-SubCell"/>
</dbReference>
<dbReference type="AlphaFoldDB" id="A0A5C6A1F0"/>
<evidence type="ECO:0000259" key="6">
    <source>
        <dbReference type="Pfam" id="PF04932"/>
    </source>
</evidence>
<evidence type="ECO:0000256" key="3">
    <source>
        <dbReference type="ARBA" id="ARBA00022989"/>
    </source>
</evidence>
<keyword evidence="7" id="KW-0436">Ligase</keyword>
<dbReference type="InterPro" id="IPR011990">
    <property type="entry name" value="TPR-like_helical_dom_sf"/>
</dbReference>
<dbReference type="PANTHER" id="PTHR37422:SF13">
    <property type="entry name" value="LIPOPOLYSACCHARIDE BIOSYNTHESIS PROTEIN PA4999-RELATED"/>
    <property type="match status" value="1"/>
</dbReference>
<evidence type="ECO:0000313" key="7">
    <source>
        <dbReference type="EMBL" id="TWT93140.1"/>
    </source>
</evidence>
<comment type="subcellular location">
    <subcellularLocation>
        <location evidence="1">Membrane</location>
        <topology evidence="1">Multi-pass membrane protein</topology>
    </subcellularLocation>
</comment>
<evidence type="ECO:0000256" key="1">
    <source>
        <dbReference type="ARBA" id="ARBA00004141"/>
    </source>
</evidence>
<evidence type="ECO:0000256" key="5">
    <source>
        <dbReference type="SAM" id="Phobius"/>
    </source>
</evidence>
<comment type="caution">
    <text evidence="7">The sequence shown here is derived from an EMBL/GenBank/DDBJ whole genome shotgun (WGS) entry which is preliminary data.</text>
</comment>
<feature type="transmembrane region" description="Helical" evidence="5">
    <location>
        <begin position="440"/>
        <end position="458"/>
    </location>
</feature>
<feature type="transmembrane region" description="Helical" evidence="5">
    <location>
        <begin position="400"/>
        <end position="420"/>
    </location>
</feature>
<evidence type="ECO:0000256" key="2">
    <source>
        <dbReference type="ARBA" id="ARBA00022692"/>
    </source>
</evidence>
<feature type="transmembrane region" description="Helical" evidence="5">
    <location>
        <begin position="53"/>
        <end position="71"/>
    </location>
</feature>
<feature type="transmembrane region" description="Helical" evidence="5">
    <location>
        <begin position="474"/>
        <end position="490"/>
    </location>
</feature>
<dbReference type="Proteomes" id="UP000316213">
    <property type="component" value="Unassembled WGS sequence"/>
</dbReference>
<feature type="transmembrane region" description="Helical" evidence="5">
    <location>
        <begin position="286"/>
        <end position="303"/>
    </location>
</feature>
<accession>A0A5C6A1F0</accession>
<gene>
    <name evidence="7" type="ORF">Pla100_44570</name>
</gene>
<feature type="transmembrane region" description="Helical" evidence="5">
    <location>
        <begin position="12"/>
        <end position="33"/>
    </location>
</feature>
<protein>
    <submittedName>
        <fullName evidence="7">O-Antigen ligase</fullName>
    </submittedName>
</protein>
<dbReference type="OrthoDB" id="274640at2"/>
<feature type="transmembrane region" description="Helical" evidence="5">
    <location>
        <begin position="511"/>
        <end position="537"/>
    </location>
</feature>
<feature type="transmembrane region" description="Helical" evidence="5">
    <location>
        <begin position="262"/>
        <end position="280"/>
    </location>
</feature>
<sequence>MSHTTRTGDRATFAVPAGIVHAGLAMVAAFLLVWSTYHPGDSTAVERGESLGLTLAVMIGSSVGLVSWMFVDPETFRWRQSAFWLDVIPVLLAVWVVLSAWINAGLFSGWSPPLGGDLRASTNEAWWWIAAAAWWVMLRRGATCASFRFALTGMLVGLGTLLAVHTLHQEFVSFPETFAAYEADPDGQLAQLGLDAPPGSAARMIFENRLRDGGPTATFALANSLAGPLAMLASACLAILASMISSRLQRRATGDQARIHSGGLAVVASAAFLLLFALSVSGSRSGVLAVAIMATVWLTQTFARKWLDARGRFVLMFSGAAILLLGIAVVAVDRDSWSQAPATLQLRIQYWNATLAMVADHPWFGVGPGNFQLVYQAYRDPSAHELIAEPHHFFFETLSASGWIGAFFLIAMLIVAVRVFRSGLKPIEIQSSDATDESKWIIGATGAGGLFGLMWVWYDGIRRDFPPDFDAHQWAVPVAVAMVGGWSVWVKANRQDIDFRRVGAMAAGTGLLHLCFSGGWTIPGVALVLSSFAAMAVPTADDSQTDTDLGANRGLRSQPWVVAAVMVSLVWWMFAFSFRPVAQTDQAMKQAERSLSRNRSEAARNVLQSAMALDPLAADPAIWLAVIENRDRLRRPVEPLPEKSLEIFSQAVDRIGNDPAKLKAIGELHLHRYQVSGLESDLKMASDIFNRLISLSPTHQAYVAQAAEIAREQSRLNGSSHEVADKLARRAEELCEAGGVVTRAINFQMIMPCRKLGRPAIESSVVRPADEVFATW</sequence>
<keyword evidence="2 5" id="KW-0812">Transmembrane</keyword>
<dbReference type="RefSeq" id="WP_146579979.1">
    <property type="nucleotide sequence ID" value="NZ_SJPM01000010.1"/>
</dbReference>
<dbReference type="InterPro" id="IPR007016">
    <property type="entry name" value="O-antigen_ligase-rel_domated"/>
</dbReference>
<name>A0A5C6A1F0_9BACT</name>
<evidence type="ECO:0000256" key="4">
    <source>
        <dbReference type="ARBA" id="ARBA00023136"/>
    </source>
</evidence>
<dbReference type="EMBL" id="SJPM01000010">
    <property type="protein sequence ID" value="TWT93140.1"/>
    <property type="molecule type" value="Genomic_DNA"/>
</dbReference>
<feature type="transmembrane region" description="Helical" evidence="5">
    <location>
        <begin position="149"/>
        <end position="168"/>
    </location>
</feature>
<dbReference type="InterPro" id="IPR051533">
    <property type="entry name" value="WaaL-like"/>
</dbReference>
<keyword evidence="8" id="KW-1185">Reference proteome</keyword>
<feature type="transmembrane region" description="Helical" evidence="5">
    <location>
        <begin position="557"/>
        <end position="578"/>
    </location>
</feature>
<organism evidence="7 8">
    <name type="scientific">Neorhodopirellula pilleata</name>
    <dbReference type="NCBI Taxonomy" id="2714738"/>
    <lineage>
        <taxon>Bacteria</taxon>
        <taxon>Pseudomonadati</taxon>
        <taxon>Planctomycetota</taxon>
        <taxon>Planctomycetia</taxon>
        <taxon>Pirellulales</taxon>
        <taxon>Pirellulaceae</taxon>
        <taxon>Neorhodopirellula</taxon>
    </lineage>
</organism>